<dbReference type="Proteomes" id="UP000030428">
    <property type="component" value="Unassembled WGS sequence"/>
</dbReference>
<comment type="caution">
    <text evidence="1">The sequence shown here is derived from an EMBL/GenBank/DDBJ whole genome shotgun (WGS) entry which is preliminary data.</text>
</comment>
<organism evidence="1 2">
    <name type="scientific">Candidatus Thiomargarita nelsonii</name>
    <dbReference type="NCBI Taxonomy" id="1003181"/>
    <lineage>
        <taxon>Bacteria</taxon>
        <taxon>Pseudomonadati</taxon>
        <taxon>Pseudomonadota</taxon>
        <taxon>Gammaproteobacteria</taxon>
        <taxon>Thiotrichales</taxon>
        <taxon>Thiotrichaceae</taxon>
        <taxon>Thiomargarita</taxon>
    </lineage>
</organism>
<dbReference type="EMBL" id="JSZA02000034">
    <property type="protein sequence ID" value="KHD06728.1"/>
    <property type="molecule type" value="Genomic_DNA"/>
</dbReference>
<keyword evidence="2" id="KW-1185">Reference proteome</keyword>
<name>A0A0A6P7I2_9GAMM</name>
<proteinExistence type="predicted"/>
<dbReference type="AlphaFoldDB" id="A0A0A6P7I2"/>
<sequence length="62" mass="6986">MSDTTSLNIINVKERVMIKVYSQLFVNQKMLPAFLSLGGLTDEALQFCQAQGIATAYRIEQF</sequence>
<evidence type="ECO:0000313" key="2">
    <source>
        <dbReference type="Proteomes" id="UP000030428"/>
    </source>
</evidence>
<evidence type="ECO:0000313" key="1">
    <source>
        <dbReference type="EMBL" id="KHD06728.1"/>
    </source>
</evidence>
<accession>A0A0A6P7I2</accession>
<gene>
    <name evidence="1" type="ORF">PN36_11040</name>
</gene>
<protein>
    <submittedName>
        <fullName evidence="1">Uncharacterized protein</fullName>
    </submittedName>
</protein>
<reference evidence="1 2" key="1">
    <citation type="journal article" date="2016" name="Front. Microbiol.">
        <title>Single-Cell (Meta-)Genomics of a Dimorphic Candidatus Thiomargarita nelsonii Reveals Genomic Plasticity.</title>
        <authorList>
            <person name="Flood B.E."/>
            <person name="Fliss P."/>
            <person name="Jones D.S."/>
            <person name="Dick G.J."/>
            <person name="Jain S."/>
            <person name="Kaster A.K."/>
            <person name="Winkel M."/>
            <person name="Mussmann M."/>
            <person name="Bailey J."/>
        </authorList>
    </citation>
    <scope>NUCLEOTIDE SEQUENCE [LARGE SCALE GENOMIC DNA]</scope>
    <source>
        <strain evidence="1">Hydrate Ridge</strain>
    </source>
</reference>